<evidence type="ECO:0000313" key="4">
    <source>
        <dbReference type="Proteomes" id="UP000543579"/>
    </source>
</evidence>
<feature type="chain" id="PRO_5038732715" description="Nitrate ABC transporter substrate-binding protein" evidence="2">
    <location>
        <begin position="25"/>
        <end position="190"/>
    </location>
</feature>
<name>A0A7W5GG69_9MICO</name>
<feature type="region of interest" description="Disordered" evidence="1">
    <location>
        <begin position="33"/>
        <end position="61"/>
    </location>
</feature>
<reference evidence="3 4" key="1">
    <citation type="submission" date="2020-08" db="EMBL/GenBank/DDBJ databases">
        <title>Genomic Encyclopedia of Type Strains, Phase III (KMG-III): the genomes of soil and plant-associated and newly described type strains.</title>
        <authorList>
            <person name="Whitman W."/>
        </authorList>
    </citation>
    <scope>NUCLEOTIDE SEQUENCE [LARGE SCALE GENOMIC DNA]</scope>
    <source>
        <strain evidence="3 4">CECT 8356</strain>
    </source>
</reference>
<dbReference type="RefSeq" id="WP_183419973.1">
    <property type="nucleotide sequence ID" value="NZ_JACHXY010000002.1"/>
</dbReference>
<organism evidence="3 4">
    <name type="scientific">Microbacterium proteolyticum</name>
    <dbReference type="NCBI Taxonomy" id="1572644"/>
    <lineage>
        <taxon>Bacteria</taxon>
        <taxon>Bacillati</taxon>
        <taxon>Actinomycetota</taxon>
        <taxon>Actinomycetes</taxon>
        <taxon>Micrococcales</taxon>
        <taxon>Microbacteriaceae</taxon>
        <taxon>Microbacterium</taxon>
    </lineage>
</organism>
<sequence>MTDTRRRAAWATTGALLAAVVLTACTGPAPEAVPSVAESAAGPTIEAPETTATPASETPDPTCENIIPQATADDFTSIGWVTQQEPFRIGAIELEDGIQCKWGDQKIASDRVQIFGWAPIDEATAATAQKELVASGWKVELEDDGTYVTENPEWLGGRGVDGYGLTYFFGDGFVKLADTRQSLILVDTPR</sequence>
<evidence type="ECO:0000256" key="2">
    <source>
        <dbReference type="SAM" id="SignalP"/>
    </source>
</evidence>
<evidence type="ECO:0008006" key="5">
    <source>
        <dbReference type="Google" id="ProtNLM"/>
    </source>
</evidence>
<proteinExistence type="predicted"/>
<gene>
    <name evidence="3" type="ORF">FHS07_002256</name>
</gene>
<comment type="caution">
    <text evidence="3">The sequence shown here is derived from an EMBL/GenBank/DDBJ whole genome shotgun (WGS) entry which is preliminary data.</text>
</comment>
<protein>
    <recommendedName>
        <fullName evidence="5">Nitrate ABC transporter substrate-binding protein</fullName>
    </recommendedName>
</protein>
<dbReference type="PROSITE" id="PS51257">
    <property type="entry name" value="PROKAR_LIPOPROTEIN"/>
    <property type="match status" value="1"/>
</dbReference>
<dbReference type="Proteomes" id="UP000543579">
    <property type="component" value="Unassembled WGS sequence"/>
</dbReference>
<feature type="compositionally biased region" description="Low complexity" evidence="1">
    <location>
        <begin position="40"/>
        <end position="61"/>
    </location>
</feature>
<evidence type="ECO:0000313" key="3">
    <source>
        <dbReference type="EMBL" id="MBB3158560.1"/>
    </source>
</evidence>
<evidence type="ECO:0000256" key="1">
    <source>
        <dbReference type="SAM" id="MobiDB-lite"/>
    </source>
</evidence>
<keyword evidence="2" id="KW-0732">Signal</keyword>
<dbReference type="AlphaFoldDB" id="A0A7W5GG69"/>
<accession>A0A7W5GG69</accession>
<dbReference type="EMBL" id="JACHXY010000002">
    <property type="protein sequence ID" value="MBB3158560.1"/>
    <property type="molecule type" value="Genomic_DNA"/>
</dbReference>
<feature type="signal peptide" evidence="2">
    <location>
        <begin position="1"/>
        <end position="24"/>
    </location>
</feature>